<gene>
    <name evidence="2" type="ORF">ECPE_LOCUS10323</name>
</gene>
<organism evidence="4">
    <name type="scientific">Echinostoma caproni</name>
    <dbReference type="NCBI Taxonomy" id="27848"/>
    <lineage>
        <taxon>Eukaryota</taxon>
        <taxon>Metazoa</taxon>
        <taxon>Spiralia</taxon>
        <taxon>Lophotrochozoa</taxon>
        <taxon>Platyhelminthes</taxon>
        <taxon>Trematoda</taxon>
        <taxon>Digenea</taxon>
        <taxon>Plagiorchiida</taxon>
        <taxon>Echinostomata</taxon>
        <taxon>Echinostomatoidea</taxon>
        <taxon>Echinostomatidae</taxon>
        <taxon>Echinostoma</taxon>
    </lineage>
</organism>
<dbReference type="EMBL" id="UZAN01048890">
    <property type="protein sequence ID" value="VDP86873.1"/>
    <property type="molecule type" value="Genomic_DNA"/>
</dbReference>
<keyword evidence="3" id="KW-1185">Reference proteome</keyword>
<proteinExistence type="predicted"/>
<dbReference type="Proteomes" id="UP000272942">
    <property type="component" value="Unassembled WGS sequence"/>
</dbReference>
<evidence type="ECO:0000313" key="3">
    <source>
        <dbReference type="Proteomes" id="UP000272942"/>
    </source>
</evidence>
<reference evidence="2 3" key="2">
    <citation type="submission" date="2018-11" db="EMBL/GenBank/DDBJ databases">
        <authorList>
            <consortium name="Pathogen Informatics"/>
        </authorList>
    </citation>
    <scope>NUCLEOTIDE SEQUENCE [LARGE SCALE GENOMIC DNA]</scope>
    <source>
        <strain evidence="2 3">Egypt</strain>
    </source>
</reference>
<reference evidence="4" key="1">
    <citation type="submission" date="2016-06" db="UniProtKB">
        <authorList>
            <consortium name="WormBaseParasite"/>
        </authorList>
    </citation>
    <scope>IDENTIFICATION</scope>
</reference>
<feature type="region of interest" description="Disordered" evidence="1">
    <location>
        <begin position="1"/>
        <end position="33"/>
    </location>
</feature>
<feature type="compositionally biased region" description="Polar residues" evidence="1">
    <location>
        <begin position="63"/>
        <end position="87"/>
    </location>
</feature>
<evidence type="ECO:0000313" key="2">
    <source>
        <dbReference type="EMBL" id="VDP86873.1"/>
    </source>
</evidence>
<accession>A0A183ATN8</accession>
<sequence length="150" mass="16224">MRLHTQEKPNNQRAVPVPETASVGVGPGVRNANHNVTLSEFSTFHITPLAAREGSVERDIRTNSRGSTSGPNTSCATIPSGANSNPLAPSEKNGQKSTGHHYPVAKGATRRGSKHKTMQNSIRPMEQSFSPPLRSNQATKTWHTSGRYNK</sequence>
<evidence type="ECO:0000256" key="1">
    <source>
        <dbReference type="SAM" id="MobiDB-lite"/>
    </source>
</evidence>
<evidence type="ECO:0000313" key="4">
    <source>
        <dbReference type="WBParaSite" id="ECPE_0001035501-mRNA-1"/>
    </source>
</evidence>
<feature type="compositionally biased region" description="Polar residues" evidence="1">
    <location>
        <begin position="118"/>
        <end position="150"/>
    </location>
</feature>
<dbReference type="WBParaSite" id="ECPE_0001035501-mRNA-1">
    <property type="protein sequence ID" value="ECPE_0001035501-mRNA-1"/>
    <property type="gene ID" value="ECPE_0001035501"/>
</dbReference>
<name>A0A183ATN8_9TREM</name>
<dbReference type="AlphaFoldDB" id="A0A183ATN8"/>
<feature type="region of interest" description="Disordered" evidence="1">
    <location>
        <begin position="48"/>
        <end position="150"/>
    </location>
</feature>
<protein>
    <submittedName>
        <fullName evidence="2 4">Uncharacterized protein</fullName>
    </submittedName>
</protein>
<feature type="compositionally biased region" description="Basic residues" evidence="1">
    <location>
        <begin position="108"/>
        <end position="117"/>
    </location>
</feature>